<dbReference type="InterPro" id="IPR018060">
    <property type="entry name" value="HTH_AraC"/>
</dbReference>
<reference evidence="5 6" key="1">
    <citation type="journal article" date="2014" name="J. Biotechnol.">
        <title>Complete genome sequence of the actinobacterium Actinoplanes friuliensis HAG 010964, producer of the lipopeptide antibiotic friulimycin.</title>
        <authorList>
            <person name="Ruckert C."/>
            <person name="Szczepanowski R."/>
            <person name="Albersmeier A."/>
            <person name="Goesmann A."/>
            <person name="Fischer N."/>
            <person name="Steinkamper A."/>
            <person name="Puhler A."/>
            <person name="Biener R."/>
            <person name="Schwartz D."/>
            <person name="Kalinowski J."/>
        </authorList>
    </citation>
    <scope>NUCLEOTIDE SEQUENCE [LARGE SCALE GENOMIC DNA]</scope>
    <source>
        <strain evidence="5 6">DSM 7358</strain>
    </source>
</reference>
<dbReference type="Proteomes" id="UP000017746">
    <property type="component" value="Chromosome"/>
</dbReference>
<dbReference type="Gene3D" id="1.10.10.60">
    <property type="entry name" value="Homeodomain-like"/>
    <property type="match status" value="1"/>
</dbReference>
<keyword evidence="6" id="KW-1185">Reference proteome</keyword>
<dbReference type="STRING" id="1246995.AFR_14875"/>
<dbReference type="SMART" id="SM00342">
    <property type="entry name" value="HTH_ARAC"/>
    <property type="match status" value="1"/>
</dbReference>
<dbReference type="PROSITE" id="PS01124">
    <property type="entry name" value="HTH_ARAC_FAMILY_2"/>
    <property type="match status" value="1"/>
</dbReference>
<keyword evidence="2" id="KW-0238">DNA-binding</keyword>
<dbReference type="RefSeq" id="WP_023361316.1">
    <property type="nucleotide sequence ID" value="NC_022657.1"/>
</dbReference>
<proteinExistence type="predicted"/>
<evidence type="ECO:0000313" key="6">
    <source>
        <dbReference type="Proteomes" id="UP000017746"/>
    </source>
</evidence>
<evidence type="ECO:0000259" key="4">
    <source>
        <dbReference type="PROSITE" id="PS01124"/>
    </source>
</evidence>
<dbReference type="EMBL" id="CP006272">
    <property type="protein sequence ID" value="AGZ41257.1"/>
    <property type="molecule type" value="Genomic_DNA"/>
</dbReference>
<feature type="domain" description="HTH araC/xylS-type" evidence="4">
    <location>
        <begin position="184"/>
        <end position="266"/>
    </location>
</feature>
<accession>U5VWT8</accession>
<dbReference type="GO" id="GO:0043565">
    <property type="term" value="F:sequence-specific DNA binding"/>
    <property type="evidence" value="ECO:0007669"/>
    <property type="project" value="InterPro"/>
</dbReference>
<dbReference type="KEGG" id="afs:AFR_14875"/>
<dbReference type="PANTHER" id="PTHR46796:SF15">
    <property type="entry name" value="BLL1074 PROTEIN"/>
    <property type="match status" value="1"/>
</dbReference>
<organism evidence="5 6">
    <name type="scientific">Actinoplanes friuliensis DSM 7358</name>
    <dbReference type="NCBI Taxonomy" id="1246995"/>
    <lineage>
        <taxon>Bacteria</taxon>
        <taxon>Bacillati</taxon>
        <taxon>Actinomycetota</taxon>
        <taxon>Actinomycetes</taxon>
        <taxon>Micromonosporales</taxon>
        <taxon>Micromonosporaceae</taxon>
        <taxon>Actinoplanes</taxon>
    </lineage>
</organism>
<keyword evidence="1" id="KW-0805">Transcription regulation</keyword>
<evidence type="ECO:0000256" key="3">
    <source>
        <dbReference type="ARBA" id="ARBA00023163"/>
    </source>
</evidence>
<dbReference type="Pfam" id="PF12833">
    <property type="entry name" value="HTH_18"/>
    <property type="match status" value="1"/>
</dbReference>
<dbReference type="PATRIC" id="fig|1246995.3.peg.3021"/>
<evidence type="ECO:0000256" key="1">
    <source>
        <dbReference type="ARBA" id="ARBA00023015"/>
    </source>
</evidence>
<dbReference type="AlphaFoldDB" id="U5VWT8"/>
<protein>
    <submittedName>
        <fullName evidence="5">Helix-turn-helix domain-containing protein</fullName>
    </submittedName>
</protein>
<dbReference type="eggNOG" id="COG2207">
    <property type="taxonomic scope" value="Bacteria"/>
</dbReference>
<dbReference type="GO" id="GO:0003700">
    <property type="term" value="F:DNA-binding transcription factor activity"/>
    <property type="evidence" value="ECO:0007669"/>
    <property type="project" value="InterPro"/>
</dbReference>
<keyword evidence="3" id="KW-0804">Transcription</keyword>
<sequence>MRSAAPVRLAAPAWDIAVPVRPSRLAGVTMAGFSDRATSLVDVEVVPHPGVMVVFDLGDRALVVADGKGREQRGCVVAGLAPDRARGQGPAGSFSCLQVRLSPVVARAVLGAAPELSGVVLSLDDLWGADAVRIQERLRAARSWEERFTLVDVALARRHDEGRAVDPEVAFCWGQMMASRGRTRVDGLAAEVGWSRKRLWSRFRSQIGVAPKRAAQLIRFDAAAHRLAAGQAAAVAAVDSGYADQSHLHRDVLTFTGVTPATVASAPFLAVDDVAWPDRH</sequence>
<gene>
    <name evidence="5" type="ORF">AFR_14875</name>
</gene>
<dbReference type="PANTHER" id="PTHR46796">
    <property type="entry name" value="HTH-TYPE TRANSCRIPTIONAL ACTIVATOR RHAS-RELATED"/>
    <property type="match status" value="1"/>
</dbReference>
<evidence type="ECO:0000256" key="2">
    <source>
        <dbReference type="ARBA" id="ARBA00023125"/>
    </source>
</evidence>
<dbReference type="InterPro" id="IPR050204">
    <property type="entry name" value="AraC_XylS_family_regulators"/>
</dbReference>
<dbReference type="HOGENOM" id="CLU_066193_0_0_11"/>
<evidence type="ECO:0000313" key="5">
    <source>
        <dbReference type="EMBL" id="AGZ41257.1"/>
    </source>
</evidence>
<name>U5VWT8_9ACTN</name>